<accession>A0A941GUI6</accession>
<dbReference type="InterPro" id="IPR009057">
    <property type="entry name" value="Homeodomain-like_sf"/>
</dbReference>
<dbReference type="InterPro" id="IPR036388">
    <property type="entry name" value="WH-like_DNA-bd_sf"/>
</dbReference>
<dbReference type="SUPFAM" id="SSF46689">
    <property type="entry name" value="Homeodomain-like"/>
    <property type="match status" value="1"/>
</dbReference>
<evidence type="ECO:0000313" key="2">
    <source>
        <dbReference type="Proteomes" id="UP000767446"/>
    </source>
</evidence>
<dbReference type="InterPro" id="IPR007367">
    <property type="entry name" value="DUF433"/>
</dbReference>
<dbReference type="Proteomes" id="UP000767446">
    <property type="component" value="Unassembled WGS sequence"/>
</dbReference>
<evidence type="ECO:0000313" key="1">
    <source>
        <dbReference type="EMBL" id="MBR8827313.1"/>
    </source>
</evidence>
<dbReference type="AlphaFoldDB" id="A0A941GUI6"/>
<protein>
    <submittedName>
        <fullName evidence="1">DUF433 domain-containing protein</fullName>
    </submittedName>
</protein>
<dbReference type="Gene3D" id="1.10.10.10">
    <property type="entry name" value="Winged helix-like DNA-binding domain superfamily/Winged helix DNA-binding domain"/>
    <property type="match status" value="1"/>
</dbReference>
<name>A0A941GUI6_9CHRO</name>
<reference evidence="1" key="1">
    <citation type="submission" date="2021-02" db="EMBL/GenBank/DDBJ databases">
        <title>Metagenome analyses of Stigonema ocellatum DSM 106950, Chlorogloea purpurea SAG 13.99 and Gomphosphaeria aponina DSM 107014.</title>
        <authorList>
            <person name="Marter P."/>
            <person name="Huang S."/>
        </authorList>
    </citation>
    <scope>NUCLEOTIDE SEQUENCE</scope>
    <source>
        <strain evidence="1">JP213</strain>
    </source>
</reference>
<dbReference type="EMBL" id="JADQBC010000026">
    <property type="protein sequence ID" value="MBR8827313.1"/>
    <property type="molecule type" value="Genomic_DNA"/>
</dbReference>
<comment type="caution">
    <text evidence="1">The sequence shown here is derived from an EMBL/GenBank/DDBJ whole genome shotgun (WGS) entry which is preliminary data.</text>
</comment>
<gene>
    <name evidence="1" type="ORF">DSM107014_05305</name>
</gene>
<proteinExistence type="predicted"/>
<sequence>MELEDYFVFNAADDIRLKGTRVGIETILYDFIHRQRTPEQIAQSYRTITLEQVYATILYYLHNQEAVSAYLADWLEWSHKMQEEQRHNPPSVVVKLMELKAEREASLK</sequence>
<organism evidence="1 2">
    <name type="scientific">Gomphosphaeria aponina SAG 52.96 = DSM 107014</name>
    <dbReference type="NCBI Taxonomy" id="1521640"/>
    <lineage>
        <taxon>Bacteria</taxon>
        <taxon>Bacillati</taxon>
        <taxon>Cyanobacteriota</taxon>
        <taxon>Cyanophyceae</taxon>
        <taxon>Oscillatoriophycideae</taxon>
        <taxon>Chroococcales</taxon>
        <taxon>Gomphosphaeriaceae</taxon>
        <taxon>Gomphosphaeria</taxon>
    </lineage>
</organism>
<dbReference type="Pfam" id="PF04255">
    <property type="entry name" value="DUF433"/>
    <property type="match status" value="1"/>
</dbReference>